<sequence length="87" mass="9486">MAMINIGCMLRVQEVAVAHLNKFGNHTSDPRSGNAESQSHRLFLDEQNKTNTVMQPMNAGYRTGGGSVRVLHILTLAVSRNFVSSDG</sequence>
<organism evidence="1 2">
    <name type="scientific">Trichinella pseudospiralis</name>
    <name type="common">Parasitic roundworm</name>
    <dbReference type="NCBI Taxonomy" id="6337"/>
    <lineage>
        <taxon>Eukaryota</taxon>
        <taxon>Metazoa</taxon>
        <taxon>Ecdysozoa</taxon>
        <taxon>Nematoda</taxon>
        <taxon>Enoplea</taxon>
        <taxon>Dorylaimia</taxon>
        <taxon>Trichinellida</taxon>
        <taxon>Trichinellidae</taxon>
        <taxon>Trichinella</taxon>
    </lineage>
</organism>
<comment type="caution">
    <text evidence="1">The sequence shown here is derived from an EMBL/GenBank/DDBJ whole genome shotgun (WGS) entry which is preliminary data.</text>
</comment>
<dbReference type="OrthoDB" id="10571993at2759"/>
<evidence type="ECO:0000313" key="1">
    <source>
        <dbReference type="EMBL" id="KRY83235.1"/>
    </source>
</evidence>
<dbReference type="AlphaFoldDB" id="A0A0V1FD58"/>
<accession>A0A0V1FD58</accession>
<protein>
    <submittedName>
        <fullName evidence="1">Uncharacterized protein</fullName>
    </submittedName>
</protein>
<name>A0A0V1FD58_TRIPS</name>
<proteinExistence type="predicted"/>
<gene>
    <name evidence="1" type="ORF">T4D_5489</name>
</gene>
<dbReference type="EMBL" id="JYDT01000146">
    <property type="protein sequence ID" value="KRY83235.1"/>
    <property type="molecule type" value="Genomic_DNA"/>
</dbReference>
<keyword evidence="2" id="KW-1185">Reference proteome</keyword>
<reference evidence="1 2" key="1">
    <citation type="submission" date="2015-01" db="EMBL/GenBank/DDBJ databases">
        <title>Evolution of Trichinella species and genotypes.</title>
        <authorList>
            <person name="Korhonen P.K."/>
            <person name="Edoardo P."/>
            <person name="Giuseppe L.R."/>
            <person name="Gasser R.B."/>
        </authorList>
    </citation>
    <scope>NUCLEOTIDE SEQUENCE [LARGE SCALE GENOMIC DNA]</scope>
    <source>
        <strain evidence="1">ISS470</strain>
    </source>
</reference>
<evidence type="ECO:0000313" key="2">
    <source>
        <dbReference type="Proteomes" id="UP000054995"/>
    </source>
</evidence>
<dbReference type="Proteomes" id="UP000054995">
    <property type="component" value="Unassembled WGS sequence"/>
</dbReference>